<comment type="caution">
    <text evidence="2">The sequence shown here is derived from an EMBL/GenBank/DDBJ whole genome shotgun (WGS) entry which is preliminary data.</text>
</comment>
<evidence type="ECO:0000313" key="2">
    <source>
        <dbReference type="EMBL" id="MFD2660324.1"/>
    </source>
</evidence>
<name>A0ABW5QV51_9BACL</name>
<sequence length="139" mass="15865">MHIVNHLILWAVFVVLFTAGVTALEVAEGYKITTTEYYGLRNIGGTFIVMFLLAAFLFYPFTLFPFALLIRKLYKRLLPRIVVYVALGGFGGLLLFDFIYKEDFVVEYGLHESSAVILCGLIGLIYSCCEHFVYRKPFL</sequence>
<reference evidence="3" key="1">
    <citation type="journal article" date="2019" name="Int. J. Syst. Evol. Microbiol.">
        <title>The Global Catalogue of Microorganisms (GCM) 10K type strain sequencing project: providing services to taxonomists for standard genome sequencing and annotation.</title>
        <authorList>
            <consortium name="The Broad Institute Genomics Platform"/>
            <consortium name="The Broad Institute Genome Sequencing Center for Infectious Disease"/>
            <person name="Wu L."/>
            <person name="Ma J."/>
        </authorList>
    </citation>
    <scope>NUCLEOTIDE SEQUENCE [LARGE SCALE GENOMIC DNA]</scope>
    <source>
        <strain evidence="3">TISTR 1827</strain>
    </source>
</reference>
<dbReference type="RefSeq" id="WP_379271455.1">
    <property type="nucleotide sequence ID" value="NZ_JBHUGT010000046.1"/>
</dbReference>
<accession>A0ABW5QV51</accession>
<feature type="transmembrane region" description="Helical" evidence="1">
    <location>
        <begin position="47"/>
        <end position="69"/>
    </location>
</feature>
<evidence type="ECO:0008006" key="4">
    <source>
        <dbReference type="Google" id="ProtNLM"/>
    </source>
</evidence>
<protein>
    <recommendedName>
        <fullName evidence="4">VanZ-like domain-containing protein</fullName>
    </recommendedName>
</protein>
<gene>
    <name evidence="2" type="ORF">ACFSW5_08560</name>
</gene>
<keyword evidence="1" id="KW-1133">Transmembrane helix</keyword>
<evidence type="ECO:0000256" key="1">
    <source>
        <dbReference type="SAM" id="Phobius"/>
    </source>
</evidence>
<keyword evidence="1" id="KW-0812">Transmembrane</keyword>
<dbReference type="Proteomes" id="UP001597493">
    <property type="component" value="Unassembled WGS sequence"/>
</dbReference>
<keyword evidence="1" id="KW-0472">Membrane</keyword>
<feature type="transmembrane region" description="Helical" evidence="1">
    <location>
        <begin position="115"/>
        <end position="134"/>
    </location>
</feature>
<organism evidence="2 3">
    <name type="scientific">Paenibacillus thailandensis</name>
    <dbReference type="NCBI Taxonomy" id="393250"/>
    <lineage>
        <taxon>Bacteria</taxon>
        <taxon>Bacillati</taxon>
        <taxon>Bacillota</taxon>
        <taxon>Bacilli</taxon>
        <taxon>Bacillales</taxon>
        <taxon>Paenibacillaceae</taxon>
        <taxon>Paenibacillus</taxon>
    </lineage>
</organism>
<evidence type="ECO:0000313" key="3">
    <source>
        <dbReference type="Proteomes" id="UP001597493"/>
    </source>
</evidence>
<keyword evidence="3" id="KW-1185">Reference proteome</keyword>
<proteinExistence type="predicted"/>
<dbReference type="EMBL" id="JBHUMY010000007">
    <property type="protein sequence ID" value="MFD2660324.1"/>
    <property type="molecule type" value="Genomic_DNA"/>
</dbReference>
<feature type="transmembrane region" description="Helical" evidence="1">
    <location>
        <begin position="81"/>
        <end position="100"/>
    </location>
</feature>